<gene>
    <name evidence="1" type="primary">Krfb_5</name>
    <name evidence="1" type="ORF">HELFUL_R12588</name>
</gene>
<keyword evidence="2" id="KW-1185">Reference proteome</keyword>
<comment type="caution">
    <text evidence="1">The sequence shown here is derived from an EMBL/GenBank/DDBJ whole genome shotgun (WGS) entry which is preliminary data.</text>
</comment>
<name>A0A7L2BBS2_9GRUI</name>
<accession>A0A7L2BBS2</accession>
<sequence length="80" mass="8041">TGCSSRTHVFSFLTVSLPGALRPLEPCPATTSACHNTAVGLCTSAAVGSILSCDIVPITSGCCNLSGMSSCYGGQRCLPC</sequence>
<dbReference type="Proteomes" id="UP000590868">
    <property type="component" value="Unassembled WGS sequence"/>
</dbReference>
<organism evidence="1 2">
    <name type="scientific">Heliornis fulica</name>
    <name type="common">sungrebe</name>
    <dbReference type="NCBI Taxonomy" id="54369"/>
    <lineage>
        <taxon>Eukaryota</taxon>
        <taxon>Metazoa</taxon>
        <taxon>Chordata</taxon>
        <taxon>Craniata</taxon>
        <taxon>Vertebrata</taxon>
        <taxon>Euteleostomi</taxon>
        <taxon>Archelosauria</taxon>
        <taxon>Archosauria</taxon>
        <taxon>Dinosauria</taxon>
        <taxon>Saurischia</taxon>
        <taxon>Theropoda</taxon>
        <taxon>Coelurosauria</taxon>
        <taxon>Aves</taxon>
        <taxon>Neognathae</taxon>
        <taxon>Neoaves</taxon>
        <taxon>Gruiformes</taxon>
        <taxon>Heliornithidae</taxon>
        <taxon>Heliornis</taxon>
    </lineage>
</organism>
<evidence type="ECO:0000313" key="2">
    <source>
        <dbReference type="Proteomes" id="UP000590868"/>
    </source>
</evidence>
<proteinExistence type="predicted"/>
<evidence type="ECO:0000313" key="1">
    <source>
        <dbReference type="EMBL" id="NXP55314.1"/>
    </source>
</evidence>
<reference evidence="1 2" key="1">
    <citation type="submission" date="2019-09" db="EMBL/GenBank/DDBJ databases">
        <title>Bird 10,000 Genomes (B10K) Project - Family phase.</title>
        <authorList>
            <person name="Zhang G."/>
        </authorList>
    </citation>
    <scope>NUCLEOTIDE SEQUENCE [LARGE SCALE GENOMIC DNA]</scope>
    <source>
        <strain evidence="1">B10K-DU-001-55</strain>
        <tissue evidence="1">Muscle</tissue>
    </source>
</reference>
<feature type="non-terminal residue" evidence="1">
    <location>
        <position position="80"/>
    </location>
</feature>
<feature type="non-terminal residue" evidence="1">
    <location>
        <position position="1"/>
    </location>
</feature>
<dbReference type="OrthoDB" id="9215389at2759"/>
<protein>
    <submittedName>
        <fullName evidence="1">KRFB protein</fullName>
    </submittedName>
</protein>
<dbReference type="AlphaFoldDB" id="A0A7L2BBS2"/>
<dbReference type="EMBL" id="VXBZ01011726">
    <property type="protein sequence ID" value="NXP55314.1"/>
    <property type="molecule type" value="Genomic_DNA"/>
</dbReference>